<dbReference type="AlphaFoldDB" id="A0A9X5FEA7"/>
<dbReference type="PANTHER" id="PTHR36115">
    <property type="entry name" value="PROLINE-RICH ANTIGEN HOMOLOG-RELATED"/>
    <property type="match status" value="1"/>
</dbReference>
<feature type="region of interest" description="Disordered" evidence="7">
    <location>
        <begin position="201"/>
        <end position="278"/>
    </location>
</feature>
<keyword evidence="2" id="KW-1003">Cell membrane</keyword>
<evidence type="ECO:0000256" key="3">
    <source>
        <dbReference type="ARBA" id="ARBA00022553"/>
    </source>
</evidence>
<dbReference type="Pfam" id="PF00498">
    <property type="entry name" value="FHA"/>
    <property type="match status" value="1"/>
</dbReference>
<reference evidence="10 11" key="1">
    <citation type="submission" date="2020-04" db="EMBL/GenBank/DDBJ databases">
        <title>MicrobeNet Type strains.</title>
        <authorList>
            <person name="Nicholson A.C."/>
        </authorList>
    </citation>
    <scope>NUCLEOTIDE SEQUENCE [LARGE SCALE GENOMIC DNA]</scope>
    <source>
        <strain evidence="10 11">ATCC BAA-789</strain>
    </source>
</reference>
<feature type="region of interest" description="Disordered" evidence="7">
    <location>
        <begin position="294"/>
        <end position="332"/>
    </location>
</feature>
<keyword evidence="6 8" id="KW-0472">Membrane</keyword>
<keyword evidence="5 8" id="KW-1133">Transmembrane helix</keyword>
<dbReference type="EMBL" id="JAAXOW010000001">
    <property type="protein sequence ID" value="NKX92326.1"/>
    <property type="molecule type" value="Genomic_DNA"/>
</dbReference>
<dbReference type="Pfam" id="PF06271">
    <property type="entry name" value="RDD"/>
    <property type="match status" value="1"/>
</dbReference>
<accession>A0A9X5FEA7</accession>
<dbReference type="Gene3D" id="2.60.200.20">
    <property type="match status" value="1"/>
</dbReference>
<evidence type="ECO:0000256" key="4">
    <source>
        <dbReference type="ARBA" id="ARBA00022692"/>
    </source>
</evidence>
<dbReference type="GO" id="GO:0005886">
    <property type="term" value="C:plasma membrane"/>
    <property type="evidence" value="ECO:0007669"/>
    <property type="project" value="UniProtKB-SubCell"/>
</dbReference>
<keyword evidence="4 8" id="KW-0812">Transmembrane</keyword>
<evidence type="ECO:0000256" key="7">
    <source>
        <dbReference type="SAM" id="MobiDB-lite"/>
    </source>
</evidence>
<sequence length="521" mass="52976">MAAFLIDGFLSWVLLVPFVAPWYLDVLDAARRTAAGDIGVVAPAPPVSVGLGMLLTFVLGIVQWWLGGTRGYTIGKRLVKIRVLDELTGQPVGMGRFLLRQLVLGATGGILVGLLSPLFDSSGRLRGWHDRAASTAVTEAPADDAGRRAERVARGSDEMVPPPPGGAQPTVASVPFAVPPAPGASAPVPAPVPVPVPVPASTSAHAPVPPPPATRSGVPPLPAYLGEPQTTAPTHASVPVPQPAPLPQAAPRPVPLPPPPVPAAPSPVPPPPGPVEQPAHLAQHVTAQPLPAVPAAAAHAPSASAPVPAPAPQMSPDAPGSGASASTAPTAAVPAPDTGVITAVPHFGYAAPQAPAGRAGAAPPAAPPVAAAAPARLAPSEPYVELDDETEMTRLRTDPPRDRAATAYIPPSALLRISDGTEMTITDTVLVGRNPSPAPEESIGQLVRVQDPGRSVSKTHLLVGVDADGVWVVDRGSTNGTVVTLTDGQQIICAEHQVVRLPEGATVTFGDYSASFVHRND</sequence>
<feature type="compositionally biased region" description="Low complexity" evidence="7">
    <location>
        <begin position="294"/>
        <end position="306"/>
    </location>
</feature>
<organism evidence="10 11">
    <name type="scientific">Sanguibacter hominis ATCC BAA-789</name>
    <dbReference type="NCBI Taxonomy" id="1312740"/>
    <lineage>
        <taxon>Bacteria</taxon>
        <taxon>Bacillati</taxon>
        <taxon>Actinomycetota</taxon>
        <taxon>Actinomycetes</taxon>
        <taxon>Micrococcales</taxon>
        <taxon>Sanguibacteraceae</taxon>
        <taxon>Sanguibacter</taxon>
    </lineage>
</organism>
<feature type="compositionally biased region" description="Basic and acidic residues" evidence="7">
    <location>
        <begin position="144"/>
        <end position="157"/>
    </location>
</feature>
<evidence type="ECO:0000256" key="5">
    <source>
        <dbReference type="ARBA" id="ARBA00022989"/>
    </source>
</evidence>
<dbReference type="PRINTS" id="PR01217">
    <property type="entry name" value="PRICHEXTENSN"/>
</dbReference>
<feature type="compositionally biased region" description="Pro residues" evidence="7">
    <location>
        <begin position="240"/>
        <end position="275"/>
    </location>
</feature>
<gene>
    <name evidence="10" type="ORF">HF995_03410</name>
</gene>
<dbReference type="Proteomes" id="UP000774283">
    <property type="component" value="Unassembled WGS sequence"/>
</dbReference>
<dbReference type="InterPro" id="IPR051791">
    <property type="entry name" value="Pra-immunoreactive"/>
</dbReference>
<protein>
    <submittedName>
        <fullName evidence="10">FHA domain-containing protein</fullName>
    </submittedName>
</protein>
<keyword evidence="3" id="KW-0597">Phosphoprotein</keyword>
<feature type="domain" description="FHA" evidence="9">
    <location>
        <begin position="429"/>
        <end position="484"/>
    </location>
</feature>
<feature type="region of interest" description="Disordered" evidence="7">
    <location>
        <begin position="133"/>
        <end position="174"/>
    </location>
</feature>
<evidence type="ECO:0000256" key="2">
    <source>
        <dbReference type="ARBA" id="ARBA00022475"/>
    </source>
</evidence>
<keyword evidence="11" id="KW-1185">Reference proteome</keyword>
<evidence type="ECO:0000259" key="9">
    <source>
        <dbReference type="PROSITE" id="PS50006"/>
    </source>
</evidence>
<evidence type="ECO:0000256" key="6">
    <source>
        <dbReference type="ARBA" id="ARBA00023136"/>
    </source>
</evidence>
<dbReference type="InterPro" id="IPR000253">
    <property type="entry name" value="FHA_dom"/>
</dbReference>
<dbReference type="InterPro" id="IPR010432">
    <property type="entry name" value="RDD"/>
</dbReference>
<proteinExistence type="predicted"/>
<evidence type="ECO:0000256" key="1">
    <source>
        <dbReference type="ARBA" id="ARBA00004651"/>
    </source>
</evidence>
<dbReference type="SUPFAM" id="SSF49879">
    <property type="entry name" value="SMAD/FHA domain"/>
    <property type="match status" value="1"/>
</dbReference>
<feature type="transmembrane region" description="Helical" evidence="8">
    <location>
        <begin position="5"/>
        <end position="24"/>
    </location>
</feature>
<evidence type="ECO:0000313" key="10">
    <source>
        <dbReference type="EMBL" id="NKX92326.1"/>
    </source>
</evidence>
<dbReference type="PANTHER" id="PTHR36115:SF6">
    <property type="entry name" value="PROLINE-RICH ANTIGEN HOMOLOG"/>
    <property type="match status" value="1"/>
</dbReference>
<dbReference type="PROSITE" id="PS50006">
    <property type="entry name" value="FHA_DOMAIN"/>
    <property type="match status" value="1"/>
</dbReference>
<dbReference type="InterPro" id="IPR008984">
    <property type="entry name" value="SMAD_FHA_dom_sf"/>
</dbReference>
<comment type="subcellular location">
    <subcellularLocation>
        <location evidence="1">Cell membrane</location>
        <topology evidence="1">Multi-pass membrane protein</topology>
    </subcellularLocation>
</comment>
<evidence type="ECO:0000256" key="8">
    <source>
        <dbReference type="SAM" id="Phobius"/>
    </source>
</evidence>
<dbReference type="CDD" id="cd00060">
    <property type="entry name" value="FHA"/>
    <property type="match status" value="1"/>
</dbReference>
<feature type="transmembrane region" description="Helical" evidence="8">
    <location>
        <begin position="44"/>
        <end position="67"/>
    </location>
</feature>
<feature type="compositionally biased region" description="Low complexity" evidence="7">
    <location>
        <begin position="315"/>
        <end position="332"/>
    </location>
</feature>
<comment type="caution">
    <text evidence="10">The sequence shown here is derived from an EMBL/GenBank/DDBJ whole genome shotgun (WGS) entry which is preliminary data.</text>
</comment>
<feature type="transmembrane region" description="Helical" evidence="8">
    <location>
        <begin position="97"/>
        <end position="119"/>
    </location>
</feature>
<evidence type="ECO:0000313" key="11">
    <source>
        <dbReference type="Proteomes" id="UP000774283"/>
    </source>
</evidence>
<name>A0A9X5FEA7_9MICO</name>